<keyword evidence="2" id="KW-0805">Transcription regulation</keyword>
<dbReference type="EMBL" id="CP113527">
    <property type="protein sequence ID" value="WDV05110.1"/>
    <property type="molecule type" value="Genomic_DNA"/>
</dbReference>
<keyword evidence="3" id="KW-0238">DNA-binding</keyword>
<protein>
    <submittedName>
        <fullName evidence="6">LysR family transcriptional regulator</fullName>
    </submittedName>
</protein>
<evidence type="ECO:0000256" key="3">
    <source>
        <dbReference type="ARBA" id="ARBA00023125"/>
    </source>
</evidence>
<dbReference type="InterPro" id="IPR036390">
    <property type="entry name" value="WH_DNA-bd_sf"/>
</dbReference>
<dbReference type="Pfam" id="PF03466">
    <property type="entry name" value="LysR_substrate"/>
    <property type="match status" value="1"/>
</dbReference>
<dbReference type="PRINTS" id="PR00039">
    <property type="entry name" value="HTHLYSR"/>
</dbReference>
<evidence type="ECO:0000313" key="7">
    <source>
        <dbReference type="Proteomes" id="UP001219585"/>
    </source>
</evidence>
<dbReference type="GO" id="GO:0032993">
    <property type="term" value="C:protein-DNA complex"/>
    <property type="evidence" value="ECO:0007669"/>
    <property type="project" value="TreeGrafter"/>
</dbReference>
<dbReference type="GO" id="GO:0003677">
    <property type="term" value="F:DNA binding"/>
    <property type="evidence" value="ECO:0007669"/>
    <property type="project" value="UniProtKB-KW"/>
</dbReference>
<dbReference type="RefSeq" id="WP_274793343.1">
    <property type="nucleotide sequence ID" value="NZ_CP113527.1"/>
</dbReference>
<dbReference type="Pfam" id="PF00126">
    <property type="entry name" value="HTH_1"/>
    <property type="match status" value="1"/>
</dbReference>
<dbReference type="InterPro" id="IPR000847">
    <property type="entry name" value="LysR_HTH_N"/>
</dbReference>
<dbReference type="SUPFAM" id="SSF46785">
    <property type="entry name" value="Winged helix' DNA-binding domain"/>
    <property type="match status" value="1"/>
</dbReference>
<sequence length="294" mass="33067">MELLQLKYFQTVANTEHISKAAQQLNIAQPSLSLTIKRLEDELGTKLFHRKGRNIELSAAGQIMLKHVNKVFIELENAKMDIQSLDEINARTVKIAISNTRFLVGLISQYINDFPHAKIQQGIETRDDIRINLKKGDIDLGIAGPPIIDEEIETCVLVAEDVVLVLPSNHPLAGQSEVSLAKFANESFISLANNAEYSRFTTSLCERAGFMPIKNYEVDSTLLAEIIQLEQGVALLPISVCRKFNLHYVKIANMHPTYTVGLSWVKNSISSAAVQQLRDFIITYFKENNEHYKI</sequence>
<comment type="similarity">
    <text evidence="1">Belongs to the LysR transcriptional regulatory family.</text>
</comment>
<dbReference type="SUPFAM" id="SSF53850">
    <property type="entry name" value="Periplasmic binding protein-like II"/>
    <property type="match status" value="1"/>
</dbReference>
<name>A0AAJ5UTD7_9BACI</name>
<dbReference type="InterPro" id="IPR005119">
    <property type="entry name" value="LysR_subst-bd"/>
</dbReference>
<reference evidence="6" key="1">
    <citation type="submission" date="2022-11" db="EMBL/GenBank/DDBJ databases">
        <title>Lysinibacillus irui.</title>
        <authorList>
            <person name="Akintayo S.O."/>
        </authorList>
    </citation>
    <scope>NUCLEOTIDE SEQUENCE</scope>
    <source>
        <strain evidence="6">IRB4-01</strain>
    </source>
</reference>
<accession>A0AAJ5UTD7</accession>
<dbReference type="PANTHER" id="PTHR30346">
    <property type="entry name" value="TRANSCRIPTIONAL DUAL REGULATOR HCAR-RELATED"/>
    <property type="match status" value="1"/>
</dbReference>
<organism evidence="6 7">
    <name type="scientific">Lysinibacillus irui</name>
    <dbReference type="NCBI Taxonomy" id="2998077"/>
    <lineage>
        <taxon>Bacteria</taxon>
        <taxon>Bacillati</taxon>
        <taxon>Bacillota</taxon>
        <taxon>Bacilli</taxon>
        <taxon>Bacillales</taxon>
        <taxon>Bacillaceae</taxon>
        <taxon>Lysinibacillus</taxon>
    </lineage>
</organism>
<dbReference type="KEGG" id="liu:OU989_12375"/>
<proteinExistence type="inferred from homology"/>
<dbReference type="Gene3D" id="3.40.190.290">
    <property type="match status" value="1"/>
</dbReference>
<dbReference type="InterPro" id="IPR036388">
    <property type="entry name" value="WH-like_DNA-bd_sf"/>
</dbReference>
<keyword evidence="4" id="KW-0804">Transcription</keyword>
<evidence type="ECO:0000256" key="2">
    <source>
        <dbReference type="ARBA" id="ARBA00023015"/>
    </source>
</evidence>
<dbReference type="Gene3D" id="1.10.10.10">
    <property type="entry name" value="Winged helix-like DNA-binding domain superfamily/Winged helix DNA-binding domain"/>
    <property type="match status" value="1"/>
</dbReference>
<dbReference type="Proteomes" id="UP001219585">
    <property type="component" value="Chromosome"/>
</dbReference>
<dbReference type="FunFam" id="1.10.10.10:FF:000001">
    <property type="entry name" value="LysR family transcriptional regulator"/>
    <property type="match status" value="1"/>
</dbReference>
<evidence type="ECO:0000256" key="4">
    <source>
        <dbReference type="ARBA" id="ARBA00023163"/>
    </source>
</evidence>
<dbReference type="CDD" id="cd05466">
    <property type="entry name" value="PBP2_LTTR_substrate"/>
    <property type="match status" value="1"/>
</dbReference>
<evidence type="ECO:0000313" key="6">
    <source>
        <dbReference type="EMBL" id="WDV05110.1"/>
    </source>
</evidence>
<feature type="domain" description="HTH lysR-type" evidence="5">
    <location>
        <begin position="1"/>
        <end position="58"/>
    </location>
</feature>
<dbReference type="PANTHER" id="PTHR30346:SF28">
    <property type="entry name" value="HTH-TYPE TRANSCRIPTIONAL REGULATOR CYNR"/>
    <property type="match status" value="1"/>
</dbReference>
<dbReference type="AlphaFoldDB" id="A0AAJ5UTD7"/>
<dbReference type="PROSITE" id="PS50931">
    <property type="entry name" value="HTH_LYSR"/>
    <property type="match status" value="1"/>
</dbReference>
<evidence type="ECO:0000256" key="1">
    <source>
        <dbReference type="ARBA" id="ARBA00009437"/>
    </source>
</evidence>
<evidence type="ECO:0000259" key="5">
    <source>
        <dbReference type="PROSITE" id="PS50931"/>
    </source>
</evidence>
<dbReference type="GO" id="GO:0003700">
    <property type="term" value="F:DNA-binding transcription factor activity"/>
    <property type="evidence" value="ECO:0007669"/>
    <property type="project" value="InterPro"/>
</dbReference>
<gene>
    <name evidence="6" type="ORF">OU989_12375</name>
</gene>